<dbReference type="InterPro" id="IPR029055">
    <property type="entry name" value="Ntn_hydrolases_N"/>
</dbReference>
<comment type="caution">
    <text evidence="18">The sequence shown here is derived from an EMBL/GenBank/DDBJ whole genome shotgun (WGS) entry which is preliminary data.</text>
</comment>
<evidence type="ECO:0000259" key="17">
    <source>
        <dbReference type="PROSITE" id="PS51278"/>
    </source>
</evidence>
<keyword evidence="5" id="KW-0028">Amino-acid biosynthesis</keyword>
<keyword evidence="7" id="KW-0288">FMN</keyword>
<dbReference type="GO" id="GO:0019676">
    <property type="term" value="P:ammonia assimilation cycle"/>
    <property type="evidence" value="ECO:0007669"/>
    <property type="project" value="TreeGrafter"/>
</dbReference>
<evidence type="ECO:0000313" key="19">
    <source>
        <dbReference type="Proteomes" id="UP000054023"/>
    </source>
</evidence>
<evidence type="ECO:0000256" key="16">
    <source>
        <dbReference type="ARBA" id="ARBA00029440"/>
    </source>
</evidence>
<comment type="cofactor">
    <cofactor evidence="1">
        <name>FMN</name>
        <dbReference type="ChEBI" id="CHEBI:58210"/>
    </cofactor>
</comment>
<dbReference type="GO" id="GO:0051538">
    <property type="term" value="F:3 iron, 4 sulfur cluster binding"/>
    <property type="evidence" value="ECO:0007669"/>
    <property type="project" value="UniProtKB-KW"/>
</dbReference>
<dbReference type="InterPro" id="IPR013785">
    <property type="entry name" value="Aldolase_TIM"/>
</dbReference>
<dbReference type="NCBIfam" id="NF008730">
    <property type="entry name" value="PRK11750.1"/>
    <property type="match status" value="1"/>
</dbReference>
<dbReference type="SUPFAM" id="SSF51395">
    <property type="entry name" value="FMN-linked oxidoreductases"/>
    <property type="match status" value="1"/>
</dbReference>
<dbReference type="InterPro" id="IPR050711">
    <property type="entry name" value="ET-N_metabolism_enzyme"/>
</dbReference>
<dbReference type="InterPro" id="IPR017932">
    <property type="entry name" value="GATase_2_dom"/>
</dbReference>
<evidence type="ECO:0000256" key="11">
    <source>
        <dbReference type="ARBA" id="ARBA00023002"/>
    </source>
</evidence>
<dbReference type="EMBL" id="LQBM01000003">
    <property type="protein sequence ID" value="KUG59068.1"/>
    <property type="molecule type" value="Genomic_DNA"/>
</dbReference>
<keyword evidence="6" id="KW-0285">Flavoprotein</keyword>
<evidence type="ECO:0000256" key="10">
    <source>
        <dbReference type="ARBA" id="ARBA00022962"/>
    </source>
</evidence>
<keyword evidence="15" id="KW-0003">3Fe-4S</keyword>
<dbReference type="Gene3D" id="3.60.20.10">
    <property type="entry name" value="Glutamine Phosphoribosylpyrophosphate, subunit 1, domain 1"/>
    <property type="match status" value="1"/>
</dbReference>
<dbReference type="Proteomes" id="UP000054023">
    <property type="component" value="Unassembled WGS sequence"/>
</dbReference>
<dbReference type="FunFam" id="3.20.20.70:FF:000053">
    <property type="entry name" value="Glutamate synthase large subunit"/>
    <property type="match status" value="1"/>
</dbReference>
<evidence type="ECO:0000256" key="14">
    <source>
        <dbReference type="ARBA" id="ARBA00023164"/>
    </source>
</evidence>
<dbReference type="Gene3D" id="3.20.20.70">
    <property type="entry name" value="Aldolase class I"/>
    <property type="match status" value="2"/>
</dbReference>
<dbReference type="InterPro" id="IPR006982">
    <property type="entry name" value="Glu_synth_centr_N"/>
</dbReference>
<keyword evidence="11" id="KW-0560">Oxidoreductase</keyword>
<evidence type="ECO:0000256" key="1">
    <source>
        <dbReference type="ARBA" id="ARBA00001917"/>
    </source>
</evidence>
<dbReference type="Pfam" id="PF04898">
    <property type="entry name" value="Glu_syn_central"/>
    <property type="match status" value="1"/>
</dbReference>
<comment type="cofactor">
    <cofactor evidence="3">
        <name>FAD</name>
        <dbReference type="ChEBI" id="CHEBI:57692"/>
    </cofactor>
</comment>
<proteinExistence type="inferred from homology"/>
<keyword evidence="12" id="KW-0408">Iron</keyword>
<dbReference type="CDD" id="cd00713">
    <property type="entry name" value="GltS"/>
    <property type="match status" value="1"/>
</dbReference>
<keyword evidence="13" id="KW-0411">Iron-sulfur</keyword>
<protein>
    <submittedName>
        <fullName evidence="18">Glutamate synthase subunit alpha</fullName>
    </submittedName>
</protein>
<comment type="cofactor">
    <cofactor evidence="2">
        <name>[3Fe-4S] cluster</name>
        <dbReference type="ChEBI" id="CHEBI:21137"/>
    </cofactor>
</comment>
<dbReference type="FunFam" id="3.20.20.70:FF:000031">
    <property type="entry name" value="Glutamate synthase 1 [NADH]"/>
    <property type="match status" value="1"/>
</dbReference>
<keyword evidence="10" id="KW-0315">Glutamine amidotransferase</keyword>
<dbReference type="PANTHER" id="PTHR11938:SF133">
    <property type="entry name" value="GLUTAMATE SYNTHASE (NADH)"/>
    <property type="match status" value="1"/>
</dbReference>
<dbReference type="InterPro" id="IPR002932">
    <property type="entry name" value="Glu_synthdom"/>
</dbReference>
<dbReference type="PROSITE" id="PS51278">
    <property type="entry name" value="GATASE_TYPE_2"/>
    <property type="match status" value="1"/>
</dbReference>
<gene>
    <name evidence="18" type="ORF">AVL63_03425</name>
</gene>
<dbReference type="SUPFAM" id="SSF69336">
    <property type="entry name" value="Alpha subunit of glutamate synthase, C-terminal domain"/>
    <property type="match status" value="1"/>
</dbReference>
<dbReference type="CDD" id="cd02808">
    <property type="entry name" value="GltS_FMN"/>
    <property type="match status" value="1"/>
</dbReference>
<evidence type="ECO:0000313" key="18">
    <source>
        <dbReference type="EMBL" id="KUG59068.1"/>
    </source>
</evidence>
<dbReference type="Pfam" id="PF01493">
    <property type="entry name" value="GXGXG"/>
    <property type="match status" value="1"/>
</dbReference>
<evidence type="ECO:0000256" key="13">
    <source>
        <dbReference type="ARBA" id="ARBA00023014"/>
    </source>
</evidence>
<dbReference type="GO" id="GO:0046872">
    <property type="term" value="F:metal ion binding"/>
    <property type="evidence" value="ECO:0007669"/>
    <property type="project" value="UniProtKB-KW"/>
</dbReference>
<dbReference type="Gene3D" id="2.160.20.60">
    <property type="entry name" value="Glutamate synthase, alpha subunit, C-terminal domain"/>
    <property type="match status" value="1"/>
</dbReference>
<dbReference type="STRING" id="317018.AVL63_03425"/>
<dbReference type="RefSeq" id="WP_058888752.1">
    <property type="nucleotide sequence ID" value="NZ_LQBM01000003.1"/>
</dbReference>
<dbReference type="FunFam" id="2.160.20.60:FF:000001">
    <property type="entry name" value="Glutamate synthase, large subunit"/>
    <property type="match status" value="1"/>
</dbReference>
<dbReference type="InterPro" id="IPR036485">
    <property type="entry name" value="Glu_synth_asu_C_sf"/>
</dbReference>
<evidence type="ECO:0000256" key="4">
    <source>
        <dbReference type="ARBA" id="ARBA00009716"/>
    </source>
</evidence>
<comment type="pathway">
    <text evidence="16">Amino-acid biosynthesis.</text>
</comment>
<evidence type="ECO:0000256" key="7">
    <source>
        <dbReference type="ARBA" id="ARBA00022643"/>
    </source>
</evidence>
<keyword evidence="9" id="KW-0274">FAD</keyword>
<evidence type="ECO:0000256" key="8">
    <source>
        <dbReference type="ARBA" id="ARBA00022723"/>
    </source>
</evidence>
<dbReference type="GO" id="GO:0015930">
    <property type="term" value="F:glutamate synthase activity"/>
    <property type="evidence" value="ECO:0007669"/>
    <property type="project" value="InterPro"/>
</dbReference>
<dbReference type="FunFam" id="3.60.20.10:FF:000001">
    <property type="entry name" value="Glutamate synthase, large subunit"/>
    <property type="match status" value="1"/>
</dbReference>
<keyword evidence="14" id="KW-0314">Glutamate biosynthesis</keyword>
<dbReference type="Pfam" id="PF01645">
    <property type="entry name" value="Glu_synthase"/>
    <property type="match status" value="1"/>
</dbReference>
<dbReference type="GO" id="GO:0006537">
    <property type="term" value="P:glutamate biosynthetic process"/>
    <property type="evidence" value="ECO:0007669"/>
    <property type="project" value="UniProtKB-KW"/>
</dbReference>
<dbReference type="Pfam" id="PF00310">
    <property type="entry name" value="GATase_2"/>
    <property type="match status" value="1"/>
</dbReference>
<keyword evidence="19" id="KW-1185">Reference proteome</keyword>
<dbReference type="OrthoDB" id="9758182at2"/>
<dbReference type="SUPFAM" id="SSF56235">
    <property type="entry name" value="N-terminal nucleophile aminohydrolases (Ntn hydrolases)"/>
    <property type="match status" value="1"/>
</dbReference>
<dbReference type="InterPro" id="IPR002489">
    <property type="entry name" value="Glu_synth_asu_C"/>
</dbReference>
<evidence type="ECO:0000256" key="3">
    <source>
        <dbReference type="ARBA" id="ARBA00001974"/>
    </source>
</evidence>
<evidence type="ECO:0000256" key="9">
    <source>
        <dbReference type="ARBA" id="ARBA00022827"/>
    </source>
</evidence>
<comment type="similarity">
    <text evidence="4">Belongs to the glutamate synthase family.</text>
</comment>
<evidence type="ECO:0000256" key="6">
    <source>
        <dbReference type="ARBA" id="ARBA00022630"/>
    </source>
</evidence>
<dbReference type="PANTHER" id="PTHR11938">
    <property type="entry name" value="FAD NADPH DEHYDROGENASE/OXIDOREDUCTASE"/>
    <property type="match status" value="1"/>
</dbReference>
<accession>A0A0W8IGE4</accession>
<feature type="domain" description="Glutamine amidotransferase type-2" evidence="17">
    <location>
        <begin position="46"/>
        <end position="439"/>
    </location>
</feature>
<evidence type="ECO:0000256" key="12">
    <source>
        <dbReference type="ARBA" id="ARBA00023004"/>
    </source>
</evidence>
<evidence type="ECO:0000256" key="2">
    <source>
        <dbReference type="ARBA" id="ARBA00001927"/>
    </source>
</evidence>
<organism evidence="18 19">
    <name type="scientific">Nesterenkonia jeotgali</name>
    <dbReference type="NCBI Taxonomy" id="317018"/>
    <lineage>
        <taxon>Bacteria</taxon>
        <taxon>Bacillati</taxon>
        <taxon>Actinomycetota</taxon>
        <taxon>Actinomycetes</taxon>
        <taxon>Micrococcales</taxon>
        <taxon>Micrococcaceae</taxon>
        <taxon>Nesterenkonia</taxon>
    </lineage>
</organism>
<evidence type="ECO:0000256" key="15">
    <source>
        <dbReference type="ARBA" id="ARBA00023291"/>
    </source>
</evidence>
<sequence>MSTPGSPGFEAAATAAASQIMSPYQRFAAFPDKAGLYDPANEHENCGMAAVATLRGTPGHDIVDHALVALRNLEHRGAVGSDVGTGDGAGLLTQIPDEFFRAVTDFELPAQGEYLAGTAFLPQSPAERESMCASFGELAEEQGLSVLGWRDVPVDASMIGTLAKESMPYFRQVFLGFAPEDSEAYRESASGSLDQRGWRLRKRGQNRLGVYFPSLSSKTITYKGMLTTAQLEPFFPDLSDERYKTTLGIVHSRFSTNTFPSWPLAQPLRNIAHNGEINTVKGNRNWMRARQSVMASELLGEDPESLFPICTPGASDSTSFDEAAELLMLSGRPLAQAMRMMIPEAWENHETMDPDLRAFYQYHAQLMEAWDGPAAIAFTDGQQVGAMLDRNGLRPARYWVTDDGLVVMSSEVGVLDLEPSSIVRKGRVAPGMMLLLDTVEGRIIEDEEIKADLASSAPWADWVRENLVQLADLPERLHVRHPSESVRLRQQTFGYTHEELRVLIGPMATAGAEPLGAMGTDTPIAVLADRPRLLFDYFVQTFAQVTNPPLDAIREELVTSLGLHIGPNGNLLSNTQVRSRQVALDFPVINNDELAKIANIRNDDGAKITLKVRALYRAGSREEELRQRIREICEKVSAAVNRGVSYIVISDRDSNAQWAPIPSLLMLSAIHHHLLKSANRTKVSLVVEAGDVREVHHVACLIGYGAAAVNPYLAMETAEDMVRRGELTAVDEEQAVHNLLTALGKGVLKIMSKMGISTVASYCGAQTFEAVGLAQNVVDQYFSGTHSPMGGVGLDVLSSETLERHSRAYPADGNDLGRGNELEIGGEYQWRREGPPHLFNPQTVFKLQHSTKTRRYDIFKQYSQAVDEQSEALLTLRGLFKLSSERQPVPIEEVESVAEIVKRFNTGAMSYGSISQEAHETLAIAMNRLGGRSNTGEGGEHPARLEDPERRSAVKQIASGRFGVTSQYLTHADDLQIKMAQGAKPGEGGQLMGKKVYPWVAETRHATPGVSLVSPPPHHDIYSIEDLAQLIFDLKRANTGARVHVKLVSLHGVGTVAAGVTKAKADVVLISGHDGGTGASPLNSLKHAGTPWELGLAEAQQTLMLNGLRERVTVQVDGQLKTGRDVVIAALLGAEEYGFATAPLVVSGCIMMRVCHLDTCPVGVATQNPVLRERYTGKADHVVNFFEFVAQEVREYLAELGFRSLDEAIGHVDAIDMDDAKRHWKSAGLDLGAVLDSYDPNDPVTAAMLRRTRGQDHELEKHFDMGLIQLAGSAIDQGEKVTIEKKVINTDRSVGTMLGHEVTKAQGLKTLENNTIVVELTGEAGQSLGAFLPHGITLHLAGDANDYVGKGLSGGRIIVHPDVAAPLVAEKNVIAGNVIGYGATAGEMFLRGQVGERFLVRNSGATAVVEGIGDHGCEYMTGGQALILGPTGRNFGAGMSGGTAFLLDFDEQRMNSQAQRNGDLLLLEPDEEDRAIIADLLQRHHEETGSAVAEALLQDPEKTYSRITKVLPRDYDAVLRARSSALDEGLDPDGDAAWQKILEATRG</sequence>
<name>A0A0W8IGE4_9MICC</name>
<keyword evidence="8" id="KW-0479">Metal-binding</keyword>
<evidence type="ECO:0000256" key="5">
    <source>
        <dbReference type="ARBA" id="ARBA00022605"/>
    </source>
</evidence>
<reference evidence="19" key="1">
    <citation type="submission" date="2015-12" db="EMBL/GenBank/DDBJ databases">
        <authorList>
            <person name="Nair G.R."/>
            <person name="Kaur G."/>
            <person name="Mayilraj S."/>
        </authorList>
    </citation>
    <scope>NUCLEOTIDE SEQUENCE [LARGE SCALE GENOMIC DNA]</scope>
    <source>
        <strain evidence="19">CD08_7</strain>
    </source>
</reference>
<dbReference type="CDD" id="cd00982">
    <property type="entry name" value="gltB_C"/>
    <property type="match status" value="1"/>
</dbReference>